<feature type="transmembrane region" description="Helical" evidence="2">
    <location>
        <begin position="32"/>
        <end position="51"/>
    </location>
</feature>
<protein>
    <submittedName>
        <fullName evidence="3">Uncharacterized protein</fullName>
    </submittedName>
</protein>
<feature type="region of interest" description="Disordered" evidence="1">
    <location>
        <begin position="1"/>
        <end position="22"/>
    </location>
</feature>
<keyword evidence="4" id="KW-1185">Reference proteome</keyword>
<organism evidence="3 4">
    <name type="scientific">Leucocoprinus birnbaumii</name>
    <dbReference type="NCBI Taxonomy" id="56174"/>
    <lineage>
        <taxon>Eukaryota</taxon>
        <taxon>Fungi</taxon>
        <taxon>Dikarya</taxon>
        <taxon>Basidiomycota</taxon>
        <taxon>Agaricomycotina</taxon>
        <taxon>Agaricomycetes</taxon>
        <taxon>Agaricomycetidae</taxon>
        <taxon>Agaricales</taxon>
        <taxon>Agaricineae</taxon>
        <taxon>Agaricaceae</taxon>
        <taxon>Leucocoprinus</taxon>
    </lineage>
</organism>
<dbReference type="PANTHER" id="PTHR35043:SF7">
    <property type="entry name" value="TRANSCRIPTION FACTOR DOMAIN-CONTAINING PROTEIN"/>
    <property type="match status" value="1"/>
</dbReference>
<dbReference type="EMBL" id="JANIEX010000522">
    <property type="protein sequence ID" value="KAJ3565988.1"/>
    <property type="molecule type" value="Genomic_DNA"/>
</dbReference>
<evidence type="ECO:0000256" key="2">
    <source>
        <dbReference type="SAM" id="Phobius"/>
    </source>
</evidence>
<keyword evidence="2" id="KW-0472">Membrane</keyword>
<evidence type="ECO:0000313" key="4">
    <source>
        <dbReference type="Proteomes" id="UP001213000"/>
    </source>
</evidence>
<sequence length="349" mass="40433">MFPTPPSTSTTTTPTPSPCGNERHETWRYTPYSGMIFLLFIFTLIAGLMEAPMSPFRFFYRDPLAIILYTRCEDDCMLVFHTQFILSLIMSCMTTICLTTAVAAHPDIPPRGESGYTSLKKFLWPIIFPEGMLLKAFRQVLAARTIAQLYNEERREEFEAQKLIESERGARRISPPKHSCDSHRKLHLATQCLVSPLTSFEETPPTQWSETHGFYVVMGGLMLCKDKQPLHTLQYSTMEQLHRRGQIDLPVVSKDEIMERSKDGVVSKAMALFQVVYFFQDYVRRWKRERSVIDLEIVTMIYIIINALTFILYWHKPFYILTPTKVELKPEPDRSHKKKHSSKKSSTNS</sequence>
<reference evidence="3" key="1">
    <citation type="submission" date="2022-07" db="EMBL/GenBank/DDBJ databases">
        <title>Genome Sequence of Leucocoprinus birnbaumii.</title>
        <authorList>
            <person name="Buettner E."/>
        </authorList>
    </citation>
    <scope>NUCLEOTIDE SEQUENCE</scope>
    <source>
        <strain evidence="3">VT141</strain>
    </source>
</reference>
<keyword evidence="2" id="KW-1133">Transmembrane helix</keyword>
<dbReference type="AlphaFoldDB" id="A0AAD5VQF1"/>
<accession>A0AAD5VQF1</accession>
<proteinExistence type="predicted"/>
<gene>
    <name evidence="3" type="ORF">NP233_g7288</name>
</gene>
<feature type="region of interest" description="Disordered" evidence="1">
    <location>
        <begin position="329"/>
        <end position="349"/>
    </location>
</feature>
<keyword evidence="2" id="KW-0812">Transmembrane</keyword>
<comment type="caution">
    <text evidence="3">The sequence shown here is derived from an EMBL/GenBank/DDBJ whole genome shotgun (WGS) entry which is preliminary data.</text>
</comment>
<evidence type="ECO:0000313" key="3">
    <source>
        <dbReference type="EMBL" id="KAJ3565988.1"/>
    </source>
</evidence>
<dbReference type="Proteomes" id="UP001213000">
    <property type="component" value="Unassembled WGS sequence"/>
</dbReference>
<evidence type="ECO:0000256" key="1">
    <source>
        <dbReference type="SAM" id="MobiDB-lite"/>
    </source>
</evidence>
<feature type="transmembrane region" description="Helical" evidence="2">
    <location>
        <begin position="292"/>
        <end position="314"/>
    </location>
</feature>
<name>A0AAD5VQF1_9AGAR</name>
<dbReference type="PANTHER" id="PTHR35043">
    <property type="entry name" value="TRANSCRIPTION FACTOR DOMAIN-CONTAINING PROTEIN"/>
    <property type="match status" value="1"/>
</dbReference>